<dbReference type="Proteomes" id="UP000237271">
    <property type="component" value="Unassembled WGS sequence"/>
</dbReference>
<dbReference type="EMBL" id="NCKW01000543">
    <property type="protein sequence ID" value="POM80316.1"/>
    <property type="molecule type" value="Genomic_DNA"/>
</dbReference>
<protein>
    <submittedName>
        <fullName evidence="3">Amino Acid-Polyamine-Organocation (APC) Family</fullName>
    </submittedName>
</protein>
<dbReference type="AlphaFoldDB" id="A0A2P4YRB3"/>
<dbReference type="OrthoDB" id="189929at2759"/>
<accession>A0A2P4YRB3</accession>
<proteinExistence type="predicted"/>
<evidence type="ECO:0000256" key="1">
    <source>
        <dbReference type="SAM" id="Coils"/>
    </source>
</evidence>
<organism evidence="3 4">
    <name type="scientific">Phytophthora palmivora</name>
    <dbReference type="NCBI Taxonomy" id="4796"/>
    <lineage>
        <taxon>Eukaryota</taxon>
        <taxon>Sar</taxon>
        <taxon>Stramenopiles</taxon>
        <taxon>Oomycota</taxon>
        <taxon>Peronosporomycetes</taxon>
        <taxon>Peronosporales</taxon>
        <taxon>Peronosporaceae</taxon>
        <taxon>Phytophthora</taxon>
    </lineage>
</organism>
<evidence type="ECO:0000313" key="3">
    <source>
        <dbReference type="EMBL" id="POM80316.1"/>
    </source>
</evidence>
<name>A0A2P4YRB3_9STRA</name>
<feature type="coiled-coil region" evidence="1">
    <location>
        <begin position="160"/>
        <end position="189"/>
    </location>
</feature>
<evidence type="ECO:0000313" key="4">
    <source>
        <dbReference type="Proteomes" id="UP000237271"/>
    </source>
</evidence>
<comment type="caution">
    <text evidence="3">The sequence shown here is derived from an EMBL/GenBank/DDBJ whole genome shotgun (WGS) entry which is preliminary data.</text>
</comment>
<feature type="region of interest" description="Disordered" evidence="2">
    <location>
        <begin position="370"/>
        <end position="408"/>
    </location>
</feature>
<evidence type="ECO:0000256" key="2">
    <source>
        <dbReference type="SAM" id="MobiDB-lite"/>
    </source>
</evidence>
<reference evidence="3 4" key="1">
    <citation type="journal article" date="2017" name="Genome Biol. Evol.">
        <title>Phytophthora megakarya and P. palmivora, closely related causal agents of cacao black pod rot, underwent increases in genome sizes and gene numbers by different mechanisms.</title>
        <authorList>
            <person name="Ali S.S."/>
            <person name="Shao J."/>
            <person name="Lary D.J."/>
            <person name="Kronmiller B."/>
            <person name="Shen D."/>
            <person name="Strem M.D."/>
            <person name="Amoako-Attah I."/>
            <person name="Akrofi A.Y."/>
            <person name="Begoude B.A."/>
            <person name="Ten Hoopen G.M."/>
            <person name="Coulibaly K."/>
            <person name="Kebe B.I."/>
            <person name="Melnick R.L."/>
            <person name="Guiltinan M.J."/>
            <person name="Tyler B.M."/>
            <person name="Meinhardt L.W."/>
            <person name="Bailey B.A."/>
        </authorList>
    </citation>
    <scope>NUCLEOTIDE SEQUENCE [LARGE SCALE GENOMIC DNA]</scope>
    <source>
        <strain evidence="4">sbr112.9</strain>
    </source>
</reference>
<keyword evidence="4" id="KW-1185">Reference proteome</keyword>
<sequence length="615" mass="70425">MSVKVPFKFEEFYEAFGKSVSSDDKAMEWLASENVAHSLFSSPVLVQMVVSVIFSRHLDSAPCSKSAATMEPDCSWIYSSSFEFIINSTAPPPMDGISGKLWATAIAITVWRQFPEYFELLETNYEKAMLHADENVLRIVRSVLQFDALDQIRPYKSNEARAIREKLAREAAEKRELELNEELKVTRMREEEVRIGKLCAVHARRLPMVTQQLFVSELGHEITKVFSALPPVLTHEREDSDPFLSTFKVGQLVESCRRRRSNSSPLAIAKTPSRWHLCRITAVDEQSRLLQLDFLDGSCERERRVPMKFVRATAAGAHEIREAEFETLKSSWSEPIVCKAEIARLEEARTVKLRPLPWDDRHHLMLQDPITCEDEGPTQEKIVRASSSQRPRSSTRRPISRKESRENVDRPADKLFDTVISVLLLYDRAYTRVQETAQTGAKRYAASMLYRDRFNAFDELADSIVALVERTLDALEAIWKWKHSDVSGNSPKSVIWNGSDFITTLVRSLDFLGSHRELVEWYGEEFPLDGNPFMRASSLLDKAEERGLQPATMLHHRASTLRAALKLHKRSDDSASPPTWWPEARYSRELVRRIDLTEQTLLNDLCEVRVDHSVG</sequence>
<keyword evidence="1" id="KW-0175">Coiled coil</keyword>
<gene>
    <name evidence="3" type="ORF">PHPALM_1863</name>
</gene>